<dbReference type="AlphaFoldDB" id="A0AAF0PSD9"/>
<gene>
    <name evidence="1" type="ORF">MTR67_003271</name>
</gene>
<dbReference type="Proteomes" id="UP001234989">
    <property type="component" value="Chromosome 1"/>
</dbReference>
<keyword evidence="2" id="KW-1185">Reference proteome</keyword>
<proteinExistence type="predicted"/>
<evidence type="ECO:0000313" key="1">
    <source>
        <dbReference type="EMBL" id="WMV09886.1"/>
    </source>
</evidence>
<reference evidence="1" key="1">
    <citation type="submission" date="2023-08" db="EMBL/GenBank/DDBJ databases">
        <title>A de novo genome assembly of Solanum verrucosum Schlechtendal, a Mexican diploid species geographically isolated from the other diploid A-genome species in potato relatives.</title>
        <authorList>
            <person name="Hosaka K."/>
        </authorList>
    </citation>
    <scope>NUCLEOTIDE SEQUENCE</scope>
    <source>
        <tissue evidence="1">Young leaves</tissue>
    </source>
</reference>
<accession>A0AAF0PSD9</accession>
<dbReference type="EMBL" id="CP133612">
    <property type="protein sequence ID" value="WMV09886.1"/>
    <property type="molecule type" value="Genomic_DNA"/>
</dbReference>
<protein>
    <submittedName>
        <fullName evidence="1">Uncharacterized protein</fullName>
    </submittedName>
</protein>
<organism evidence="1 2">
    <name type="scientific">Solanum verrucosum</name>
    <dbReference type="NCBI Taxonomy" id="315347"/>
    <lineage>
        <taxon>Eukaryota</taxon>
        <taxon>Viridiplantae</taxon>
        <taxon>Streptophyta</taxon>
        <taxon>Embryophyta</taxon>
        <taxon>Tracheophyta</taxon>
        <taxon>Spermatophyta</taxon>
        <taxon>Magnoliopsida</taxon>
        <taxon>eudicotyledons</taxon>
        <taxon>Gunneridae</taxon>
        <taxon>Pentapetalae</taxon>
        <taxon>asterids</taxon>
        <taxon>lamiids</taxon>
        <taxon>Solanales</taxon>
        <taxon>Solanaceae</taxon>
        <taxon>Solanoideae</taxon>
        <taxon>Solaneae</taxon>
        <taxon>Solanum</taxon>
    </lineage>
</organism>
<name>A0AAF0PSD9_SOLVR</name>
<evidence type="ECO:0000313" key="2">
    <source>
        <dbReference type="Proteomes" id="UP001234989"/>
    </source>
</evidence>
<sequence length="50" mass="5866">MDRHWIYAPYLESSQIRYWNPRSINLRINSTANVHRGSTLCQISLICLAC</sequence>